<evidence type="ECO:0000313" key="2">
    <source>
        <dbReference type="EMBL" id="OBA14630.1"/>
    </source>
</evidence>
<keyword evidence="3" id="KW-1185">Reference proteome</keyword>
<keyword evidence="1" id="KW-0732">Signal</keyword>
<dbReference type="RefSeq" id="XP_018709224.1">
    <property type="nucleotide sequence ID" value="XM_018856419.1"/>
</dbReference>
<gene>
    <name evidence="2" type="ORF">METBIDRAFT_33903</name>
</gene>
<protein>
    <submittedName>
        <fullName evidence="2">Uncharacterized protein</fullName>
    </submittedName>
</protein>
<evidence type="ECO:0000313" key="3">
    <source>
        <dbReference type="Proteomes" id="UP000092555"/>
    </source>
</evidence>
<organism evidence="2 3">
    <name type="scientific">Metschnikowia bicuspidata var. bicuspidata NRRL YB-4993</name>
    <dbReference type="NCBI Taxonomy" id="869754"/>
    <lineage>
        <taxon>Eukaryota</taxon>
        <taxon>Fungi</taxon>
        <taxon>Dikarya</taxon>
        <taxon>Ascomycota</taxon>
        <taxon>Saccharomycotina</taxon>
        <taxon>Pichiomycetes</taxon>
        <taxon>Metschnikowiaceae</taxon>
        <taxon>Metschnikowia</taxon>
    </lineage>
</organism>
<reference evidence="2 3" key="1">
    <citation type="submission" date="2016-05" db="EMBL/GenBank/DDBJ databases">
        <title>Comparative genomics of biotechnologically important yeasts.</title>
        <authorList>
            <consortium name="DOE Joint Genome Institute"/>
            <person name="Riley R."/>
            <person name="Haridas S."/>
            <person name="Wolfe K.H."/>
            <person name="Lopes M.R."/>
            <person name="Hittinger C.T."/>
            <person name="Goker M."/>
            <person name="Salamov A."/>
            <person name="Wisecaver J."/>
            <person name="Long T.M."/>
            <person name="Aerts A.L."/>
            <person name="Barry K."/>
            <person name="Choi C."/>
            <person name="Clum A."/>
            <person name="Coughlan A.Y."/>
            <person name="Deshpande S."/>
            <person name="Douglass A.P."/>
            <person name="Hanson S.J."/>
            <person name="Klenk H.-P."/>
            <person name="LaButti K."/>
            <person name="Lapidus A."/>
            <person name="Lindquist E."/>
            <person name="Lipzen A."/>
            <person name="Meier-kolthoff J.P."/>
            <person name="Ohm R.A."/>
            <person name="Otillar R.P."/>
            <person name="Pangilinan J."/>
            <person name="Peng Y."/>
            <person name="Rokas A."/>
            <person name="Rosa C.A."/>
            <person name="Scheuner C."/>
            <person name="Sibirny A.A."/>
            <person name="Slot J.C."/>
            <person name="Stielow J.B."/>
            <person name="Sun H."/>
            <person name="Kurtzman C.P."/>
            <person name="Blackwell M."/>
            <person name="Grigoriev I.V."/>
            <person name="Jeffries T.W."/>
        </authorList>
    </citation>
    <scope>NUCLEOTIDE SEQUENCE [LARGE SCALE GENOMIC DNA]</scope>
    <source>
        <strain evidence="2 3">NRRL YB-4993</strain>
    </source>
</reference>
<feature type="signal peptide" evidence="1">
    <location>
        <begin position="1"/>
        <end position="17"/>
    </location>
</feature>
<dbReference type="GeneID" id="30029395"/>
<accession>A0A1A0GSD7</accession>
<dbReference type="Proteomes" id="UP000092555">
    <property type="component" value="Unassembled WGS sequence"/>
</dbReference>
<evidence type="ECO:0000256" key="1">
    <source>
        <dbReference type="SAM" id="SignalP"/>
    </source>
</evidence>
<comment type="caution">
    <text evidence="2">The sequence shown here is derived from an EMBL/GenBank/DDBJ whole genome shotgun (WGS) entry which is preliminary data.</text>
</comment>
<dbReference type="AlphaFoldDB" id="A0A1A0GSD7"/>
<name>A0A1A0GSD7_9ASCO</name>
<sequence>MRFSTILAFGFAALASASPIEKRATPDAEVHGVINAEVMGALNSLIETVQEGSDIILHQYKLERREKATGDSKRFAQRSESEMQELSKRGFESFLLSFAGNILHKLLDISGVTGVSFVDKVLEIFGV</sequence>
<feature type="chain" id="PRO_5008291657" evidence="1">
    <location>
        <begin position="18"/>
        <end position="127"/>
    </location>
</feature>
<dbReference type="EMBL" id="LXTC01000027">
    <property type="protein sequence ID" value="OBA14630.1"/>
    <property type="molecule type" value="Genomic_DNA"/>
</dbReference>
<proteinExistence type="predicted"/>